<evidence type="ECO:0000313" key="2">
    <source>
        <dbReference type="EMBL" id="MXP45610.1"/>
    </source>
</evidence>
<dbReference type="EMBL" id="WTYL01000004">
    <property type="protein sequence ID" value="MXP45610.1"/>
    <property type="molecule type" value="Genomic_DNA"/>
</dbReference>
<dbReference type="OrthoDB" id="9763405at2"/>
<feature type="chain" id="PRO_5032298980" evidence="1">
    <location>
        <begin position="21"/>
        <end position="620"/>
    </location>
</feature>
<keyword evidence="1" id="KW-0732">Signal</keyword>
<dbReference type="InterPro" id="IPR010281">
    <property type="entry name" value="DUF885"/>
</dbReference>
<protein>
    <submittedName>
        <fullName evidence="2">DUF885 family protein</fullName>
    </submittedName>
</protein>
<evidence type="ECO:0000256" key="1">
    <source>
        <dbReference type="SAM" id="SignalP"/>
    </source>
</evidence>
<evidence type="ECO:0000313" key="3">
    <source>
        <dbReference type="Proteomes" id="UP000431922"/>
    </source>
</evidence>
<dbReference type="PANTHER" id="PTHR33361">
    <property type="entry name" value="GLR0591 PROTEIN"/>
    <property type="match status" value="1"/>
</dbReference>
<accession>A0A845B5H0</accession>
<sequence length="620" mass="69119">MKIYRLALMSTAALSLGACATTAEPTLADAARAAQAAIPPAAQQVQAGLDAEAAEHDALFAIFAAADEADLKLNPISALFRGDMRYADRMGDFLTEEYVQQDIANTRANLAALEGIDREKLSETDRIAYDVFRYNQEQSLKGNTDEIRALTEVRPVNHFSGFHTFYPTFASGQSAAPFKTVEDYDNNLSRHADYIAIGDRAIGKFREGMKSGVLETSLTIRNVIEQLDTQLAMPIEESPYWAPIKTMPETFSAADKARLTAEYRKVTGEVYASNRRMRDFLRDEYLPAARTTVGLGQMKGGEKLYAQMIENTTTLPLTADYLHNLGLSEVDRIQKGMLEVKDEVGFKGTLKEFFDYIRTDPQFKSASREALTQSYYDIGKIVDAKVPEFFSLVPESKLEIRPYEEFREKFEAGGSYQSGTPDGSRPGIFYFNAYDLPSRTTPGITTLYLHEGAPGHHFQISLAQENEALPAFMRFGGNTAYVEGWALYAETLGYEMGLFEDPYQRQGTLDDEMLRAMRLVVDTGLHSKGWTRDQAIKYMTDNSSMGLTDATAEVERYIAIPSQALAYKVGALTIQRLRKKAEAAMGNDFDIKEFHAQVLGTGALPMPVLEKKIDDWIASR</sequence>
<comment type="caution">
    <text evidence="2">The sequence shown here is derived from an EMBL/GenBank/DDBJ whole genome shotgun (WGS) entry which is preliminary data.</text>
</comment>
<dbReference type="AlphaFoldDB" id="A0A845B5H0"/>
<dbReference type="RefSeq" id="WP_160757248.1">
    <property type="nucleotide sequence ID" value="NZ_WTYL01000004.1"/>
</dbReference>
<reference evidence="2 3" key="1">
    <citation type="submission" date="2019-12" db="EMBL/GenBank/DDBJ databases">
        <title>Genomic-based taxomic classification of the family Erythrobacteraceae.</title>
        <authorList>
            <person name="Xu L."/>
        </authorList>
    </citation>
    <scope>NUCLEOTIDE SEQUENCE [LARGE SCALE GENOMIC DNA]</scope>
    <source>
        <strain evidence="2 3">KCTC 42453</strain>
    </source>
</reference>
<dbReference type="Pfam" id="PF05960">
    <property type="entry name" value="DUF885"/>
    <property type="match status" value="1"/>
</dbReference>
<organism evidence="2 3">
    <name type="scientific">Allopontixanthobacter sediminis</name>
    <dbReference type="NCBI Taxonomy" id="1689985"/>
    <lineage>
        <taxon>Bacteria</taxon>
        <taxon>Pseudomonadati</taxon>
        <taxon>Pseudomonadota</taxon>
        <taxon>Alphaproteobacteria</taxon>
        <taxon>Sphingomonadales</taxon>
        <taxon>Erythrobacteraceae</taxon>
        <taxon>Allopontixanthobacter</taxon>
    </lineage>
</organism>
<gene>
    <name evidence="2" type="ORF">GRI65_14245</name>
</gene>
<keyword evidence="3" id="KW-1185">Reference proteome</keyword>
<dbReference type="PANTHER" id="PTHR33361:SF16">
    <property type="entry name" value="DUF885 DOMAIN-CONTAINING PROTEIN"/>
    <property type="match status" value="1"/>
</dbReference>
<dbReference type="Proteomes" id="UP000431922">
    <property type="component" value="Unassembled WGS sequence"/>
</dbReference>
<feature type="signal peptide" evidence="1">
    <location>
        <begin position="1"/>
        <end position="20"/>
    </location>
</feature>
<name>A0A845B5H0_9SPHN</name>
<proteinExistence type="predicted"/>
<dbReference type="PROSITE" id="PS51257">
    <property type="entry name" value="PROKAR_LIPOPROTEIN"/>
    <property type="match status" value="1"/>
</dbReference>